<dbReference type="SUPFAM" id="SSF55486">
    <property type="entry name" value="Metalloproteases ('zincins'), catalytic domain"/>
    <property type="match status" value="1"/>
</dbReference>
<sequence>MYSNYIKTGLLLFCAAFVLQVSAQDEVSVNKRIKFTKEVSSAEATTQFLQKFNLDENNTFQSTIVNQDRTGMQHEKMQQYYNGIKVEFGTIIVHAKNNAVKSINGELYNALGVNLSPTLSPQEAFEKAKAYVGAQQYLWSNPAEAAAMNYSKPTGELVLLPEMNTYSGLLNLAYKFDIYATQPVSRGEVYVDAQNGQILFNNKIIKHYYNEGREMLNDPANLVARKTTTAPFVTGTANTRYSGSRSIETRLETSGLYTLNDDSRNVFTRDAQNVVFGGGYVNNFAEFTDADNTWTLPGLDNAALDAHWGAMQSYDFWLNVQGRDGIDGNGFPMRSYVHVANPQGGGSWQNAAWNGAVMSYGDGGGGVEPLTSIDICAHEIGHGIDQFTGNLVYARESGAIDEGYADIWGAAIEFYAKGNGDDLNPNIQTWQIGEEIVPNGIGIRSMSNPNLFGDPDSYEGNNWRPTSTAGCPTPSNANDQCGVHSNSGVLNFWFYLLVQGGIGFNDAFDAYNITGIGMQKAQEIAYLVQRDYLTPNSTFLDTRNGAVEVAINLYGSNSPEAIATQDAFHGVNVGTVYTPLATDARLVSVSDSEIHCGLNTYSPRVRVENAGVTTPITSVDINYTIAGGPVNTFTYTGNIPVGAIQDIDLPVITLTKGLKVFSFTIVVFNDGNATNNQETFRLRVNEIGAVQQVYDFETTDDDLITYSEGAGQLWTRGTYSQTGSVFETTTLTGEVYATNLSGDYVGNTRSYLLTDCYDLNGVTNPQIVFDMAYDIEENWDYLYVEYTTDSGNTWNTLGTAADANWYNSDRTAASSGNTDCFACIGSQWTGTNTTMQEYSYNLSALNNESSVIFRFVLVTDQNVNNEGVIIDNLAINTSLSVGEFDTINAFSVYPNPSNGNFSIQANKSLGDVSVHIFDINGRNLYSKDVNLTGTVNFDLDNLRSGLYILRVTGEDFVQSTKIIIE</sequence>
<proteinExistence type="inferred from homology"/>
<evidence type="ECO:0000256" key="8">
    <source>
        <dbReference type="SAM" id="SignalP"/>
    </source>
</evidence>
<dbReference type="Gene3D" id="3.10.450.490">
    <property type="match status" value="1"/>
</dbReference>
<evidence type="ECO:0000256" key="3">
    <source>
        <dbReference type="ARBA" id="ARBA00022723"/>
    </source>
</evidence>
<dbReference type="InterPro" id="IPR023612">
    <property type="entry name" value="Peptidase_M4"/>
</dbReference>
<keyword evidence="14" id="KW-1185">Reference proteome</keyword>
<feature type="domain" description="Peptidase M4" evidence="9">
    <location>
        <begin position="234"/>
        <end position="384"/>
    </location>
</feature>
<dbReference type="Pfam" id="PF01447">
    <property type="entry name" value="Peptidase_M4"/>
    <property type="match status" value="1"/>
</dbReference>
<evidence type="ECO:0000256" key="5">
    <source>
        <dbReference type="ARBA" id="ARBA00022801"/>
    </source>
</evidence>
<dbReference type="Gene3D" id="3.10.170.10">
    <property type="match status" value="1"/>
</dbReference>
<dbReference type="InterPro" id="IPR011096">
    <property type="entry name" value="FTP_domain"/>
</dbReference>
<keyword evidence="6" id="KW-0862">Zinc</keyword>
<reference evidence="13 14" key="1">
    <citation type="submission" date="2020-07" db="EMBL/GenBank/DDBJ databases">
        <title>Description of Kordia aestuariivivens sp. nov., isolated from a tidal flat.</title>
        <authorList>
            <person name="Park S."/>
            <person name="Yoon J.-H."/>
        </authorList>
    </citation>
    <scope>NUCLEOTIDE SEQUENCE [LARGE SCALE GENOMIC DNA]</scope>
    <source>
        <strain evidence="13 14">YSTF-M3</strain>
    </source>
</reference>
<dbReference type="CDD" id="cd09597">
    <property type="entry name" value="M4_TLP"/>
    <property type="match status" value="1"/>
</dbReference>
<dbReference type="Pfam" id="PF18962">
    <property type="entry name" value="Por_Secre_tail"/>
    <property type="match status" value="1"/>
</dbReference>
<dbReference type="InterPro" id="IPR013856">
    <property type="entry name" value="Peptidase_M4_domain"/>
</dbReference>
<evidence type="ECO:0000313" key="14">
    <source>
        <dbReference type="Proteomes" id="UP000619238"/>
    </source>
</evidence>
<dbReference type="PANTHER" id="PTHR33794">
    <property type="entry name" value="BACILLOLYSIN"/>
    <property type="match status" value="1"/>
</dbReference>
<evidence type="ECO:0000256" key="2">
    <source>
        <dbReference type="ARBA" id="ARBA00022670"/>
    </source>
</evidence>
<feature type="signal peptide" evidence="8">
    <location>
        <begin position="1"/>
        <end position="23"/>
    </location>
</feature>
<dbReference type="Proteomes" id="UP000619238">
    <property type="component" value="Unassembled WGS sequence"/>
</dbReference>
<keyword evidence="5" id="KW-0378">Hydrolase</keyword>
<organism evidence="13 14">
    <name type="scientific">Kordia aestuariivivens</name>
    <dbReference type="NCBI Taxonomy" id="2759037"/>
    <lineage>
        <taxon>Bacteria</taxon>
        <taxon>Pseudomonadati</taxon>
        <taxon>Bacteroidota</taxon>
        <taxon>Flavobacteriia</taxon>
        <taxon>Flavobacteriales</taxon>
        <taxon>Flavobacteriaceae</taxon>
        <taxon>Kordia</taxon>
    </lineage>
</organism>
<dbReference type="PANTHER" id="PTHR33794:SF1">
    <property type="entry name" value="BACILLOLYSIN"/>
    <property type="match status" value="1"/>
</dbReference>
<dbReference type="Gene3D" id="1.10.390.10">
    <property type="entry name" value="Neutral Protease Domain 2"/>
    <property type="match status" value="1"/>
</dbReference>
<dbReference type="EMBL" id="JACGWS010000003">
    <property type="protein sequence ID" value="MBC8754255.1"/>
    <property type="molecule type" value="Genomic_DNA"/>
</dbReference>
<dbReference type="Pfam" id="PF02868">
    <property type="entry name" value="Peptidase_M4_C"/>
    <property type="match status" value="1"/>
</dbReference>
<evidence type="ECO:0000313" key="13">
    <source>
        <dbReference type="EMBL" id="MBC8754255.1"/>
    </source>
</evidence>
<gene>
    <name evidence="13" type="ORF">H2O64_06195</name>
</gene>
<comment type="caution">
    <text evidence="13">The sequence shown here is derived from an EMBL/GenBank/DDBJ whole genome shotgun (WGS) entry which is preliminary data.</text>
</comment>
<keyword evidence="7" id="KW-0482">Metalloprotease</keyword>
<dbReference type="InterPro" id="IPR027268">
    <property type="entry name" value="Peptidase_M4/M1_CTD_sf"/>
</dbReference>
<evidence type="ECO:0000259" key="10">
    <source>
        <dbReference type="Pfam" id="PF02868"/>
    </source>
</evidence>
<keyword evidence="3" id="KW-0479">Metal-binding</keyword>
<dbReference type="NCBIfam" id="TIGR04183">
    <property type="entry name" value="Por_Secre_tail"/>
    <property type="match status" value="1"/>
</dbReference>
<feature type="domain" description="Peptidase M4 C-terminal" evidence="10">
    <location>
        <begin position="390"/>
        <end position="573"/>
    </location>
</feature>
<evidence type="ECO:0000256" key="1">
    <source>
        <dbReference type="ARBA" id="ARBA00009388"/>
    </source>
</evidence>
<comment type="similarity">
    <text evidence="1">Belongs to the peptidase M4 family.</text>
</comment>
<feature type="domain" description="Secretion system C-terminal sorting" evidence="12">
    <location>
        <begin position="892"/>
        <end position="964"/>
    </location>
</feature>
<dbReference type="RefSeq" id="WP_187561299.1">
    <property type="nucleotide sequence ID" value="NZ_JACGWS010000003.1"/>
</dbReference>
<name>A0ABR7Q6R2_9FLAO</name>
<keyword evidence="4 8" id="KW-0732">Signal</keyword>
<keyword evidence="2" id="KW-0645">Protease</keyword>
<accession>A0ABR7Q6R2</accession>
<protein>
    <submittedName>
        <fullName evidence="13">M4 family metallopeptidase</fullName>
    </submittedName>
</protein>
<evidence type="ECO:0000256" key="7">
    <source>
        <dbReference type="ARBA" id="ARBA00023049"/>
    </source>
</evidence>
<evidence type="ECO:0000256" key="4">
    <source>
        <dbReference type="ARBA" id="ARBA00022729"/>
    </source>
</evidence>
<evidence type="ECO:0000259" key="12">
    <source>
        <dbReference type="Pfam" id="PF18962"/>
    </source>
</evidence>
<feature type="domain" description="FTP" evidence="11">
    <location>
        <begin position="59"/>
        <end position="107"/>
    </location>
</feature>
<dbReference type="InterPro" id="IPR050728">
    <property type="entry name" value="Zinc_Metalloprotease_M4"/>
</dbReference>
<evidence type="ECO:0000256" key="6">
    <source>
        <dbReference type="ARBA" id="ARBA00022833"/>
    </source>
</evidence>
<dbReference type="Gene3D" id="2.60.120.260">
    <property type="entry name" value="Galactose-binding domain-like"/>
    <property type="match status" value="1"/>
</dbReference>
<evidence type="ECO:0000259" key="9">
    <source>
        <dbReference type="Pfam" id="PF01447"/>
    </source>
</evidence>
<dbReference type="InterPro" id="IPR026444">
    <property type="entry name" value="Secre_tail"/>
</dbReference>
<evidence type="ECO:0000259" key="11">
    <source>
        <dbReference type="Pfam" id="PF07504"/>
    </source>
</evidence>
<dbReference type="PRINTS" id="PR00730">
    <property type="entry name" value="THERMOLYSIN"/>
</dbReference>
<dbReference type="Pfam" id="PF20773">
    <property type="entry name" value="InhA-like_MAM"/>
    <property type="match status" value="1"/>
</dbReference>
<dbReference type="InterPro" id="IPR001570">
    <property type="entry name" value="Peptidase_M4_C_domain"/>
</dbReference>
<dbReference type="Pfam" id="PF07504">
    <property type="entry name" value="FTP"/>
    <property type="match status" value="1"/>
</dbReference>
<feature type="chain" id="PRO_5047524116" evidence="8">
    <location>
        <begin position="24"/>
        <end position="965"/>
    </location>
</feature>